<dbReference type="EMBL" id="QREG01000027">
    <property type="protein sequence ID" value="RED93012.1"/>
    <property type="molecule type" value="Genomic_DNA"/>
</dbReference>
<name>A0A3D9KYT0_MARFU</name>
<feature type="domain" description="BIG2" evidence="2">
    <location>
        <begin position="634"/>
        <end position="712"/>
    </location>
</feature>
<keyword evidence="1" id="KW-0732">Signal</keyword>
<dbReference type="PANTHER" id="PTHR36453">
    <property type="entry name" value="SECRETED PROTEIN-RELATED"/>
    <property type="match status" value="1"/>
</dbReference>
<dbReference type="InterPro" id="IPR012334">
    <property type="entry name" value="Pectin_lyas_fold"/>
</dbReference>
<dbReference type="AlphaFoldDB" id="A0A3D9KYT0"/>
<keyword evidence="4" id="KW-1185">Reference proteome</keyword>
<protein>
    <submittedName>
        <fullName evidence="3">Putative secreted protein (Por secretion system target)</fullName>
    </submittedName>
</protein>
<feature type="signal peptide" evidence="1">
    <location>
        <begin position="1"/>
        <end position="18"/>
    </location>
</feature>
<dbReference type="OrthoDB" id="279982at2"/>
<evidence type="ECO:0000259" key="2">
    <source>
        <dbReference type="SMART" id="SM00635"/>
    </source>
</evidence>
<dbReference type="Proteomes" id="UP000256779">
    <property type="component" value="Unassembled WGS sequence"/>
</dbReference>
<evidence type="ECO:0000256" key="1">
    <source>
        <dbReference type="SAM" id="SignalP"/>
    </source>
</evidence>
<evidence type="ECO:0000313" key="4">
    <source>
        <dbReference type="Proteomes" id="UP000256779"/>
    </source>
</evidence>
<dbReference type="InterPro" id="IPR011050">
    <property type="entry name" value="Pectin_lyase_fold/virulence"/>
</dbReference>
<dbReference type="InterPro" id="IPR026444">
    <property type="entry name" value="Secre_tail"/>
</dbReference>
<comment type="caution">
    <text evidence="3">The sequence shown here is derived from an EMBL/GenBank/DDBJ whole genome shotgun (WGS) entry which is preliminary data.</text>
</comment>
<gene>
    <name evidence="3" type="ORF">C7460_12736</name>
</gene>
<dbReference type="PANTHER" id="PTHR36453:SF1">
    <property type="entry name" value="RIGHT HANDED BETA HELIX DOMAIN-CONTAINING PROTEIN"/>
    <property type="match status" value="1"/>
</dbReference>
<dbReference type="SMART" id="SM00635">
    <property type="entry name" value="BID_2"/>
    <property type="match status" value="1"/>
</dbReference>
<dbReference type="Pfam" id="PF02368">
    <property type="entry name" value="Big_2"/>
    <property type="match status" value="1"/>
</dbReference>
<accession>A0A3D9KYT0</accession>
<evidence type="ECO:0000313" key="3">
    <source>
        <dbReference type="EMBL" id="RED93012.1"/>
    </source>
</evidence>
<dbReference type="Pfam" id="PF13229">
    <property type="entry name" value="Beta_helix"/>
    <property type="match status" value="1"/>
</dbReference>
<dbReference type="Gene3D" id="2.60.40.1080">
    <property type="match status" value="1"/>
</dbReference>
<feature type="chain" id="PRO_5017693648" evidence="1">
    <location>
        <begin position="19"/>
        <end position="803"/>
    </location>
</feature>
<dbReference type="InterPro" id="IPR039448">
    <property type="entry name" value="Beta_helix"/>
</dbReference>
<dbReference type="InterPro" id="IPR053868">
    <property type="entry name" value="Pel9A-like_beta_helix"/>
</dbReference>
<dbReference type="SUPFAM" id="SSF49373">
    <property type="entry name" value="Invasin/intimin cell-adhesion fragments"/>
    <property type="match status" value="1"/>
</dbReference>
<dbReference type="RefSeq" id="WP_115870052.1">
    <property type="nucleotide sequence ID" value="NZ_QREG01000027.1"/>
</dbReference>
<sequence length="803" mass="87501">MKKILLCSFIIISSFANATEYHVAKDGNDSNAGTESAPFLTISKAASIAVAGDVVTIHEGTYRETVSPANSGTEGSKITFQGAPGEKVIISAMEVIDGFTLDQGSIYKASVNWNLGQRMFVLHNNSPLDLARWPNNVDGDRFTLDAENNTGGSDQNSTSSGYLLSDKIPDLPWEKGGTLFFFGHSRWYGWKFPVTATSSGRVDWQSTHATNAGWIVAAHAPGAYSKVPGEFFLEGIKEALDFQNEWYYDETTKELFVQLPGGIKPADGSIEVSKRENTINIDKKSHIEFRNLAVIGGSIQMNGDNNKLYQISSFYGAMTRGSNLSGLFSNVAAVNIGWRSANNQYANNVIEKCEIAFNDGTGIRAIGQNTLIKNNYIHDCGYLGTYDAPVLPRDGTTTTVTQNTINRAGRDCIQIINKGSEVSYNDISQSNLIADDCGLLYTINKNLNIDIHHNWFHDTFGRGDLYKATGIYLDNDASDVRVYRNVVWNVEWTNIQINWDGQNIDIFNNTFIEGSATMGAWHKEGTSFTNVKVWNNLSDKSDWEPQSDKQNNVTYTTDPFIDKAAGNFIPKEGSVAVDAGREISGYTEGYAGSAPDAGAYETNDNWVAGVDWDLKSGPNGICYGLPGEICNQIEVTNITLEPTSMVLNAIGETATISATIEPENATNKQLKWTSSDPNVATVDANGMVTAVAVGTTAISASTDDGSVSAQANVTVDIIATSHELKVDAAAFPNPQRAGEIVTIDLGHKNTQAKVTIYDASGKMMDKVEMTGQHNIKNLYKKGLYLLDIRFNNGTSITRRIVIH</sequence>
<dbReference type="Gene3D" id="2.160.20.10">
    <property type="entry name" value="Single-stranded right-handed beta-helix, Pectin lyase-like"/>
    <property type="match status" value="2"/>
</dbReference>
<organism evidence="3 4">
    <name type="scientific">Marinoscillum furvescens DSM 4134</name>
    <dbReference type="NCBI Taxonomy" id="1122208"/>
    <lineage>
        <taxon>Bacteria</taxon>
        <taxon>Pseudomonadati</taxon>
        <taxon>Bacteroidota</taxon>
        <taxon>Cytophagia</taxon>
        <taxon>Cytophagales</taxon>
        <taxon>Reichenbachiellaceae</taxon>
        <taxon>Marinoscillum</taxon>
    </lineage>
</organism>
<dbReference type="SMART" id="SM00710">
    <property type="entry name" value="PbH1"/>
    <property type="match status" value="6"/>
</dbReference>
<dbReference type="Pfam" id="PF18962">
    <property type="entry name" value="Por_Secre_tail"/>
    <property type="match status" value="1"/>
</dbReference>
<dbReference type="Pfam" id="PF22842">
    <property type="entry name" value="Pel9A-like_beta_helix"/>
    <property type="match status" value="1"/>
</dbReference>
<dbReference type="InterPro" id="IPR003343">
    <property type="entry name" value="Big_2"/>
</dbReference>
<proteinExistence type="predicted"/>
<reference evidence="3 4" key="1">
    <citation type="submission" date="2018-07" db="EMBL/GenBank/DDBJ databases">
        <title>Genomic Encyclopedia of Type Strains, Phase IV (KMG-IV): sequencing the most valuable type-strain genomes for metagenomic binning, comparative biology and taxonomic classification.</title>
        <authorList>
            <person name="Goeker M."/>
        </authorList>
    </citation>
    <scope>NUCLEOTIDE SEQUENCE [LARGE SCALE GENOMIC DNA]</scope>
    <source>
        <strain evidence="3 4">DSM 4134</strain>
    </source>
</reference>
<dbReference type="NCBIfam" id="TIGR04183">
    <property type="entry name" value="Por_Secre_tail"/>
    <property type="match status" value="1"/>
</dbReference>
<dbReference type="InterPro" id="IPR008964">
    <property type="entry name" value="Invasin/intimin_cell_adhesion"/>
</dbReference>
<dbReference type="InterPro" id="IPR006626">
    <property type="entry name" value="PbH1"/>
</dbReference>
<dbReference type="SUPFAM" id="SSF51126">
    <property type="entry name" value="Pectin lyase-like"/>
    <property type="match status" value="1"/>
</dbReference>